<evidence type="ECO:0000313" key="2">
    <source>
        <dbReference type="Proteomes" id="UP000694408"/>
    </source>
</evidence>
<dbReference type="Proteomes" id="UP000694408">
    <property type="component" value="Unplaced"/>
</dbReference>
<reference evidence="1" key="2">
    <citation type="submission" date="2025-09" db="UniProtKB">
        <authorList>
            <consortium name="Ensembl"/>
        </authorList>
    </citation>
    <scope>IDENTIFICATION</scope>
</reference>
<keyword evidence="2" id="KW-1185">Reference proteome</keyword>
<name>A0A8C5IT95_JUNHY</name>
<sequence length="68" mass="7913">SWPAVSLRVQGLFQAAALTKCLETVTGAFVCCCVHPCLRPRYHRWFFSHFSLSCLLQPLMVLQRRLYR</sequence>
<proteinExistence type="predicted"/>
<accession>A0A8C5IT95</accession>
<protein>
    <submittedName>
        <fullName evidence="1">Uncharacterized protein</fullName>
    </submittedName>
</protein>
<organism evidence="1 2">
    <name type="scientific">Junco hyemalis</name>
    <name type="common">Dark-eyed junco</name>
    <dbReference type="NCBI Taxonomy" id="40217"/>
    <lineage>
        <taxon>Eukaryota</taxon>
        <taxon>Metazoa</taxon>
        <taxon>Chordata</taxon>
        <taxon>Craniata</taxon>
        <taxon>Vertebrata</taxon>
        <taxon>Euteleostomi</taxon>
        <taxon>Archelosauria</taxon>
        <taxon>Archosauria</taxon>
        <taxon>Dinosauria</taxon>
        <taxon>Saurischia</taxon>
        <taxon>Theropoda</taxon>
        <taxon>Coelurosauria</taxon>
        <taxon>Aves</taxon>
        <taxon>Neognathae</taxon>
        <taxon>Neoaves</taxon>
        <taxon>Telluraves</taxon>
        <taxon>Australaves</taxon>
        <taxon>Passeriformes</taxon>
        <taxon>Passerellidae</taxon>
        <taxon>Junco</taxon>
    </lineage>
</organism>
<evidence type="ECO:0000313" key="1">
    <source>
        <dbReference type="Ensembl" id="ENSJHYP00000007590.1"/>
    </source>
</evidence>
<reference evidence="1" key="1">
    <citation type="submission" date="2025-08" db="UniProtKB">
        <authorList>
            <consortium name="Ensembl"/>
        </authorList>
    </citation>
    <scope>IDENTIFICATION</scope>
</reference>
<dbReference type="Ensembl" id="ENSJHYT00000009236.1">
    <property type="protein sequence ID" value="ENSJHYP00000007590.1"/>
    <property type="gene ID" value="ENSJHYG00000006044.1"/>
</dbReference>
<dbReference type="AlphaFoldDB" id="A0A8C5IT95"/>